<dbReference type="GO" id="GO:0016874">
    <property type="term" value="F:ligase activity"/>
    <property type="evidence" value="ECO:0007669"/>
    <property type="project" value="UniProtKB-KW"/>
</dbReference>
<name>A0ABP9K4G2_9SPHN</name>
<dbReference type="InterPro" id="IPR004149">
    <property type="entry name" value="Znf_DNAligase_C4"/>
</dbReference>
<feature type="binding site" evidence="12">
    <location>
        <position position="322"/>
    </location>
    <ligand>
        <name>NAD(+)</name>
        <dbReference type="ChEBI" id="CHEBI:57540"/>
    </ligand>
</feature>
<evidence type="ECO:0000256" key="13">
    <source>
        <dbReference type="RuleBase" id="RU000618"/>
    </source>
</evidence>
<dbReference type="PANTHER" id="PTHR23389">
    <property type="entry name" value="CHROMOSOME TRANSMISSION FIDELITY FACTOR 18"/>
    <property type="match status" value="1"/>
</dbReference>
<feature type="domain" description="BRCT" evidence="14">
    <location>
        <begin position="608"/>
        <end position="677"/>
    </location>
</feature>
<feature type="binding site" evidence="12">
    <location>
        <position position="298"/>
    </location>
    <ligand>
        <name>NAD(+)</name>
        <dbReference type="ChEBI" id="CHEBI:57540"/>
    </ligand>
</feature>
<evidence type="ECO:0000256" key="1">
    <source>
        <dbReference type="ARBA" id="ARBA00004067"/>
    </source>
</evidence>
<dbReference type="SUPFAM" id="SSF52113">
    <property type="entry name" value="BRCT domain"/>
    <property type="match status" value="1"/>
</dbReference>
<dbReference type="InterPro" id="IPR010994">
    <property type="entry name" value="RuvA_2-like"/>
</dbReference>
<dbReference type="Gene3D" id="3.40.50.10190">
    <property type="entry name" value="BRCT domain"/>
    <property type="match status" value="1"/>
</dbReference>
<dbReference type="PROSITE" id="PS01055">
    <property type="entry name" value="DNA_LIGASE_N1"/>
    <property type="match status" value="1"/>
</dbReference>
<dbReference type="SMART" id="SM00532">
    <property type="entry name" value="LIGANc"/>
    <property type="match status" value="1"/>
</dbReference>
<dbReference type="InterPro" id="IPR033136">
    <property type="entry name" value="DNA_ligase_CS"/>
</dbReference>
<evidence type="ECO:0000259" key="14">
    <source>
        <dbReference type="PROSITE" id="PS50172"/>
    </source>
</evidence>
<comment type="caution">
    <text evidence="12">Lacks conserved residue(s) required for the propagation of feature annotation.</text>
</comment>
<dbReference type="Pfam" id="PF01653">
    <property type="entry name" value="DNA_ligase_aden"/>
    <property type="match status" value="1"/>
</dbReference>
<keyword evidence="4 12" id="KW-0479">Metal-binding</keyword>
<feature type="binding site" evidence="12">
    <location>
        <position position="417"/>
    </location>
    <ligand>
        <name>Zn(2+)</name>
        <dbReference type="ChEBI" id="CHEBI:29105"/>
    </ligand>
</feature>
<dbReference type="CDD" id="cd00114">
    <property type="entry name" value="LIGANc"/>
    <property type="match status" value="1"/>
</dbReference>
<dbReference type="Pfam" id="PF03119">
    <property type="entry name" value="DNA_ligase_ZBD"/>
    <property type="match status" value="1"/>
</dbReference>
<keyword evidence="7 12" id="KW-0460">Magnesium</keyword>
<keyword evidence="16" id="KW-1185">Reference proteome</keyword>
<feature type="active site" description="N6-AMP-lysine intermediate" evidence="12">
    <location>
        <position position="124"/>
    </location>
</feature>
<keyword evidence="6 12" id="KW-0862">Zinc</keyword>
<dbReference type="SUPFAM" id="SSF47781">
    <property type="entry name" value="RuvA domain 2-like"/>
    <property type="match status" value="1"/>
</dbReference>
<accession>A0ABP9K4G2</accession>
<comment type="caution">
    <text evidence="15">The sequence shown here is derived from an EMBL/GenBank/DDBJ whole genome shotgun (WGS) entry which is preliminary data.</text>
</comment>
<dbReference type="InterPro" id="IPR004150">
    <property type="entry name" value="NAD_DNA_ligase_OB"/>
</dbReference>
<evidence type="ECO:0000256" key="4">
    <source>
        <dbReference type="ARBA" id="ARBA00022723"/>
    </source>
</evidence>
<dbReference type="InterPro" id="IPR036420">
    <property type="entry name" value="BRCT_dom_sf"/>
</dbReference>
<comment type="similarity">
    <text evidence="12">Belongs to the NAD-dependent DNA ligase family. LigA subfamily.</text>
</comment>
<proteinExistence type="inferred from homology"/>
<dbReference type="Gene3D" id="1.10.287.610">
    <property type="entry name" value="Helix hairpin bin"/>
    <property type="match status" value="1"/>
</dbReference>
<sequence length="688" mass="75469">MSETITEAEAANELMRLAKQIAKHNRLYHAEDDPEISDAEYDALVRRNAELEEQFPHLVREDSPSRDVGHDVSASPLSKVTHEVRMMSLDNAFSDEEVEEFVARVRRFLSLAEDEPVAFTAEDKIDGLSCSLRYESGKLVLAATRGDGQVGENVTPNVAHIADIPQQLRGEDVPEVFEVRGEVYMAKEDFAALNAAQEEAGDKLFANPRNAAAGSLRQKDASVTAKRPLRFWAHGWGAASEVPGDTQLDVMRRIEAWGLPISPDLKLCNDVKYMLQHYRSISEGRADLPYEIDGVVYKVNRLDWQKRLGFVAKAPRWAMAHKFPAERAETTLENIDIQVGRTGKLTPVGRLAPVLVGGVTVTNVTLHNRDEIERLGVRPGDRVVVQRAGDVIPQVVENLTRDEDRPAFDFPAECPVCGSEAVSEEGEVDVRCTGGLICKAQQFERLKHFVSRAALDIEGMGEKTIAEFMEHGWLDEGPAAIFRLHKRRDDLLALEGWKEKSVDNLIASIEAKREPDAARLLFGLGIRHVGAVTARDLMKNFHELPTLRETAQQARAGDEDAAAALTSIDGIGGAVVEALGDFFHEEHNRTVWDDLLSEVSPPRYEVETMDSPVAGKTVVFTGKLETMSRDEAKAQAERLGAKASGSVSAKTDLLVAGPGAGSKLKKAEELGIEVIDEAGWAAIVAAAG</sequence>
<keyword evidence="5 12" id="KW-0227">DNA damage</keyword>
<dbReference type="PROSITE" id="PS01056">
    <property type="entry name" value="DNA_LIGASE_N2"/>
    <property type="match status" value="1"/>
</dbReference>
<evidence type="ECO:0000313" key="16">
    <source>
        <dbReference type="Proteomes" id="UP001500518"/>
    </source>
</evidence>
<evidence type="ECO:0000256" key="6">
    <source>
        <dbReference type="ARBA" id="ARBA00022833"/>
    </source>
</evidence>
<dbReference type="InterPro" id="IPR041663">
    <property type="entry name" value="DisA/LigA_HHH"/>
</dbReference>
<dbReference type="InterPro" id="IPR001679">
    <property type="entry name" value="DNA_ligase"/>
</dbReference>
<evidence type="ECO:0000256" key="12">
    <source>
        <dbReference type="HAMAP-Rule" id="MF_01588"/>
    </source>
</evidence>
<keyword evidence="9 12" id="KW-0234">DNA repair</keyword>
<dbReference type="SMART" id="SM00292">
    <property type="entry name" value="BRCT"/>
    <property type="match status" value="1"/>
</dbReference>
<dbReference type="Gene3D" id="2.40.50.140">
    <property type="entry name" value="Nucleic acid-binding proteins"/>
    <property type="match status" value="1"/>
</dbReference>
<dbReference type="Gene3D" id="6.20.10.30">
    <property type="match status" value="1"/>
</dbReference>
<keyword evidence="2 12" id="KW-0436">Ligase</keyword>
<dbReference type="InterPro" id="IPR013840">
    <property type="entry name" value="DNAligase_N"/>
</dbReference>
<dbReference type="InterPro" id="IPR012340">
    <property type="entry name" value="NA-bd_OB-fold"/>
</dbReference>
<dbReference type="Pfam" id="PF00533">
    <property type="entry name" value="BRCT"/>
    <property type="match status" value="1"/>
</dbReference>
<feature type="binding site" evidence="12">
    <location>
        <position position="438"/>
    </location>
    <ligand>
        <name>Zn(2+)</name>
        <dbReference type="ChEBI" id="CHEBI:29105"/>
    </ligand>
</feature>
<dbReference type="InterPro" id="IPR013839">
    <property type="entry name" value="DNAligase_adenylation"/>
</dbReference>
<feature type="binding site" evidence="12">
    <location>
        <begin position="88"/>
        <end position="89"/>
    </location>
    <ligand>
        <name>NAD(+)</name>
        <dbReference type="ChEBI" id="CHEBI:57540"/>
    </ligand>
</feature>
<evidence type="ECO:0000256" key="3">
    <source>
        <dbReference type="ARBA" id="ARBA00022705"/>
    </source>
</evidence>
<dbReference type="NCBIfam" id="TIGR00575">
    <property type="entry name" value="dnlj"/>
    <property type="match status" value="1"/>
</dbReference>
<dbReference type="Pfam" id="PF12826">
    <property type="entry name" value="HHH_2"/>
    <property type="match status" value="1"/>
</dbReference>
<dbReference type="InterPro" id="IPR018239">
    <property type="entry name" value="DNA_ligase_AS"/>
</dbReference>
<dbReference type="SMART" id="SM00278">
    <property type="entry name" value="HhH1"/>
    <property type="match status" value="3"/>
</dbReference>
<dbReference type="Proteomes" id="UP001500518">
    <property type="component" value="Unassembled WGS sequence"/>
</dbReference>
<dbReference type="PANTHER" id="PTHR23389:SF9">
    <property type="entry name" value="DNA LIGASE"/>
    <property type="match status" value="1"/>
</dbReference>
<evidence type="ECO:0000256" key="7">
    <source>
        <dbReference type="ARBA" id="ARBA00022842"/>
    </source>
</evidence>
<organism evidence="15 16">
    <name type="scientific">Erythrobacter westpacificensis</name>
    <dbReference type="NCBI Taxonomy" id="1055231"/>
    <lineage>
        <taxon>Bacteria</taxon>
        <taxon>Pseudomonadati</taxon>
        <taxon>Pseudomonadota</taxon>
        <taxon>Alphaproteobacteria</taxon>
        <taxon>Sphingomonadales</taxon>
        <taxon>Erythrobacteraceae</taxon>
        <taxon>Erythrobacter/Porphyrobacter group</taxon>
        <taxon>Erythrobacter</taxon>
    </lineage>
</organism>
<dbReference type="EMBL" id="BAABHV010000009">
    <property type="protein sequence ID" value="GAA5051110.1"/>
    <property type="molecule type" value="Genomic_DNA"/>
</dbReference>
<dbReference type="PROSITE" id="PS50172">
    <property type="entry name" value="BRCT"/>
    <property type="match status" value="1"/>
</dbReference>
<feature type="binding site" evidence="12">
    <location>
        <position position="182"/>
    </location>
    <ligand>
        <name>NAD(+)</name>
        <dbReference type="ChEBI" id="CHEBI:57540"/>
    </ligand>
</feature>
<evidence type="ECO:0000256" key="8">
    <source>
        <dbReference type="ARBA" id="ARBA00023027"/>
    </source>
</evidence>
<evidence type="ECO:0000256" key="2">
    <source>
        <dbReference type="ARBA" id="ARBA00022598"/>
    </source>
</evidence>
<evidence type="ECO:0000313" key="15">
    <source>
        <dbReference type="EMBL" id="GAA5051110.1"/>
    </source>
</evidence>
<keyword evidence="8 12" id="KW-0520">NAD</keyword>
<dbReference type="InterPro" id="IPR001357">
    <property type="entry name" value="BRCT_dom"/>
</dbReference>
<evidence type="ECO:0000256" key="9">
    <source>
        <dbReference type="ARBA" id="ARBA00023204"/>
    </source>
</evidence>
<dbReference type="Pfam" id="PF03120">
    <property type="entry name" value="OB_DNA_ligase"/>
    <property type="match status" value="1"/>
</dbReference>
<feature type="binding site" evidence="12">
    <location>
        <begin position="38"/>
        <end position="42"/>
    </location>
    <ligand>
        <name>NAD(+)</name>
        <dbReference type="ChEBI" id="CHEBI:57540"/>
    </ligand>
</feature>
<evidence type="ECO:0000256" key="10">
    <source>
        <dbReference type="ARBA" id="ARBA00023211"/>
    </source>
</evidence>
<feature type="binding site" evidence="12">
    <location>
        <position position="145"/>
    </location>
    <ligand>
        <name>NAD(+)</name>
        <dbReference type="ChEBI" id="CHEBI:57540"/>
    </ligand>
</feature>
<feature type="binding site" evidence="12">
    <location>
        <position position="414"/>
    </location>
    <ligand>
        <name>Zn(2+)</name>
        <dbReference type="ChEBI" id="CHEBI:29105"/>
    </ligand>
</feature>
<comment type="cofactor">
    <cofactor evidence="12">
        <name>Mg(2+)</name>
        <dbReference type="ChEBI" id="CHEBI:18420"/>
    </cofactor>
    <cofactor evidence="12">
        <name>Mn(2+)</name>
        <dbReference type="ChEBI" id="CHEBI:29035"/>
    </cofactor>
</comment>
<dbReference type="EC" id="6.5.1.2" evidence="12 13"/>
<evidence type="ECO:0000256" key="5">
    <source>
        <dbReference type="ARBA" id="ARBA00022763"/>
    </source>
</evidence>
<comment type="function">
    <text evidence="1 12">DNA ligase that catalyzes the formation of phosphodiester linkages between 5'-phosphoryl and 3'-hydroxyl groups in double-stranded DNA using NAD as a coenzyme and as the energy source for the reaction. It is essential for DNA replication and repair of damaged DNA.</text>
</comment>
<dbReference type="SUPFAM" id="SSF50249">
    <property type="entry name" value="Nucleic acid-binding proteins"/>
    <property type="match status" value="1"/>
</dbReference>
<feature type="binding site" evidence="12">
    <location>
        <position position="122"/>
    </location>
    <ligand>
        <name>NAD(+)</name>
        <dbReference type="ChEBI" id="CHEBI:57540"/>
    </ligand>
</feature>
<evidence type="ECO:0000256" key="11">
    <source>
        <dbReference type="ARBA" id="ARBA00034005"/>
    </source>
</evidence>
<dbReference type="HAMAP" id="MF_01588">
    <property type="entry name" value="DNA_ligase_A"/>
    <property type="match status" value="1"/>
</dbReference>
<protein>
    <recommendedName>
        <fullName evidence="12 13">DNA ligase</fullName>
        <ecNumber evidence="12 13">6.5.1.2</ecNumber>
    </recommendedName>
    <alternativeName>
        <fullName evidence="12">Polydeoxyribonucleotide synthase [NAD(+)]</fullName>
    </alternativeName>
</protein>
<reference evidence="16" key="1">
    <citation type="journal article" date="2019" name="Int. J. Syst. Evol. Microbiol.">
        <title>The Global Catalogue of Microorganisms (GCM) 10K type strain sequencing project: providing services to taxonomists for standard genome sequencing and annotation.</title>
        <authorList>
            <consortium name="The Broad Institute Genomics Platform"/>
            <consortium name="The Broad Institute Genome Sequencing Center for Infectious Disease"/>
            <person name="Wu L."/>
            <person name="Ma J."/>
        </authorList>
    </citation>
    <scope>NUCLEOTIDE SEQUENCE [LARGE SCALE GENOMIC DNA]</scope>
    <source>
        <strain evidence="16">JCM 18014</strain>
    </source>
</reference>
<dbReference type="SUPFAM" id="SSF56091">
    <property type="entry name" value="DNA ligase/mRNA capping enzyme, catalytic domain"/>
    <property type="match status" value="1"/>
</dbReference>
<dbReference type="Gene3D" id="3.30.470.30">
    <property type="entry name" value="DNA ligase/mRNA capping enzyme"/>
    <property type="match status" value="1"/>
</dbReference>
<comment type="catalytic activity">
    <reaction evidence="11 12 13">
        <text>NAD(+) + (deoxyribonucleotide)n-3'-hydroxyl + 5'-phospho-(deoxyribonucleotide)m = (deoxyribonucleotide)n+m + AMP + beta-nicotinamide D-nucleotide.</text>
        <dbReference type="EC" id="6.5.1.2"/>
    </reaction>
</comment>
<keyword evidence="10 12" id="KW-0464">Manganese</keyword>
<dbReference type="PIRSF" id="PIRSF001604">
    <property type="entry name" value="LigA"/>
    <property type="match status" value="1"/>
</dbReference>
<gene>
    <name evidence="12 15" type="primary">ligA</name>
    <name evidence="15" type="ORF">GCM10023208_10640</name>
</gene>
<keyword evidence="3 12" id="KW-0235">DNA replication</keyword>
<dbReference type="CDD" id="cd17748">
    <property type="entry name" value="BRCT_DNA_ligase_like"/>
    <property type="match status" value="1"/>
</dbReference>
<dbReference type="Gene3D" id="1.10.150.20">
    <property type="entry name" value="5' to 3' exonuclease, C-terminal subdomain"/>
    <property type="match status" value="2"/>
</dbReference>
<dbReference type="InterPro" id="IPR003583">
    <property type="entry name" value="Hlx-hairpin-Hlx_DNA-bd_motif"/>
</dbReference>
<dbReference type="NCBIfam" id="NF005932">
    <property type="entry name" value="PRK07956.1"/>
    <property type="match status" value="1"/>
</dbReference>